<dbReference type="GO" id="GO:0007200">
    <property type="term" value="P:phospholipase C-activating G protein-coupled receptor signaling pathway"/>
    <property type="evidence" value="ECO:0007669"/>
    <property type="project" value="TreeGrafter"/>
</dbReference>
<dbReference type="Proteomes" id="UP000694388">
    <property type="component" value="Unplaced"/>
</dbReference>
<feature type="transmembrane region" description="Helical" evidence="10">
    <location>
        <begin position="39"/>
        <end position="60"/>
    </location>
</feature>
<dbReference type="InterPro" id="IPR000276">
    <property type="entry name" value="GPCR_Rhodpsn"/>
</dbReference>
<dbReference type="Ensembl" id="ENSEBUT00000018268.1">
    <property type="protein sequence ID" value="ENSEBUP00000017692.1"/>
    <property type="gene ID" value="ENSEBUG00000011062.1"/>
</dbReference>
<dbReference type="SUPFAM" id="SSF81321">
    <property type="entry name" value="Family A G protein-coupled receptor-like"/>
    <property type="match status" value="1"/>
</dbReference>
<keyword evidence="7 9" id="KW-0675">Receptor</keyword>
<keyword evidence="3 9" id="KW-0812">Transmembrane</keyword>
<reference evidence="12" key="1">
    <citation type="submission" date="2025-05" db="UniProtKB">
        <authorList>
            <consortium name="Ensembl"/>
        </authorList>
    </citation>
    <scope>IDENTIFICATION</scope>
</reference>
<feature type="domain" description="G-protein coupled receptors family 1 profile" evidence="11">
    <location>
        <begin position="52"/>
        <end position="315"/>
    </location>
</feature>
<evidence type="ECO:0000256" key="2">
    <source>
        <dbReference type="ARBA" id="ARBA00022475"/>
    </source>
</evidence>
<keyword evidence="5 9" id="KW-0297">G-protein coupled receptor</keyword>
<evidence type="ECO:0000256" key="4">
    <source>
        <dbReference type="ARBA" id="ARBA00022989"/>
    </source>
</evidence>
<evidence type="ECO:0000313" key="13">
    <source>
        <dbReference type="Proteomes" id="UP000694388"/>
    </source>
</evidence>
<evidence type="ECO:0000256" key="10">
    <source>
        <dbReference type="SAM" id="Phobius"/>
    </source>
</evidence>
<name>A0A8C4QML6_EPTBU</name>
<evidence type="ECO:0000259" key="11">
    <source>
        <dbReference type="PROSITE" id="PS50262"/>
    </source>
</evidence>
<dbReference type="InterPro" id="IPR017452">
    <property type="entry name" value="GPCR_Rhodpsn_7TM"/>
</dbReference>
<dbReference type="OMA" id="WLVHIVS"/>
<comment type="subcellular location">
    <subcellularLocation>
        <location evidence="1">Cell membrane</location>
        <topology evidence="1">Multi-pass membrane protein</topology>
    </subcellularLocation>
</comment>
<feature type="transmembrane region" description="Helical" evidence="10">
    <location>
        <begin position="299"/>
        <end position="318"/>
    </location>
</feature>
<evidence type="ECO:0000256" key="6">
    <source>
        <dbReference type="ARBA" id="ARBA00023136"/>
    </source>
</evidence>
<protein>
    <submittedName>
        <fullName evidence="12">G protein-coupled receptor 139</fullName>
    </submittedName>
</protein>
<evidence type="ECO:0000256" key="1">
    <source>
        <dbReference type="ARBA" id="ARBA00004651"/>
    </source>
</evidence>
<dbReference type="Ensembl" id="ENSEBUT00000018272.1">
    <property type="protein sequence ID" value="ENSEBUP00000017695.1"/>
    <property type="gene ID" value="ENSEBUG00000011062.1"/>
</dbReference>
<evidence type="ECO:0000256" key="7">
    <source>
        <dbReference type="ARBA" id="ARBA00023170"/>
    </source>
</evidence>
<comment type="similarity">
    <text evidence="9">Belongs to the G-protein coupled receptor 1 family.</text>
</comment>
<feature type="transmembrane region" description="Helical" evidence="10">
    <location>
        <begin position="262"/>
        <end position="279"/>
    </location>
</feature>
<evidence type="ECO:0000256" key="5">
    <source>
        <dbReference type="ARBA" id="ARBA00023040"/>
    </source>
</evidence>
<evidence type="ECO:0000256" key="3">
    <source>
        <dbReference type="ARBA" id="ARBA00022692"/>
    </source>
</evidence>
<evidence type="ECO:0000256" key="8">
    <source>
        <dbReference type="ARBA" id="ARBA00023224"/>
    </source>
</evidence>
<dbReference type="PANTHER" id="PTHR46272:SF3">
    <property type="entry name" value="G-PROTEIN COUPLED RECEPTOR 139-RELATED"/>
    <property type="match status" value="1"/>
</dbReference>
<keyword evidence="8 9" id="KW-0807">Transducer</keyword>
<keyword evidence="13" id="KW-1185">Reference proteome</keyword>
<feature type="transmembrane region" description="Helical" evidence="10">
    <location>
        <begin position="217"/>
        <end position="241"/>
    </location>
</feature>
<evidence type="ECO:0000313" key="12">
    <source>
        <dbReference type="Ensembl" id="ENSEBUP00000017695.1"/>
    </source>
</evidence>
<dbReference type="PANTHER" id="PTHR46272">
    <property type="entry name" value="G_PROTEIN_RECEP_F1_2 DOMAIN-CONTAINING PROTEIN"/>
    <property type="match status" value="1"/>
</dbReference>
<dbReference type="GO" id="GO:0005886">
    <property type="term" value="C:plasma membrane"/>
    <property type="evidence" value="ECO:0007669"/>
    <property type="project" value="UniProtKB-SubCell"/>
</dbReference>
<proteinExistence type="inferred from homology"/>
<feature type="transmembrane region" description="Helical" evidence="10">
    <location>
        <begin position="120"/>
        <end position="143"/>
    </location>
</feature>
<accession>A0A8C4QML6</accession>
<feature type="transmembrane region" description="Helical" evidence="10">
    <location>
        <begin position="163"/>
        <end position="181"/>
    </location>
</feature>
<organism evidence="12 13">
    <name type="scientific">Eptatretus burgeri</name>
    <name type="common">Inshore hagfish</name>
    <dbReference type="NCBI Taxonomy" id="7764"/>
    <lineage>
        <taxon>Eukaryota</taxon>
        <taxon>Metazoa</taxon>
        <taxon>Chordata</taxon>
        <taxon>Craniata</taxon>
        <taxon>Vertebrata</taxon>
        <taxon>Cyclostomata</taxon>
        <taxon>Myxini</taxon>
        <taxon>Myxiniformes</taxon>
        <taxon>Myxinidae</taxon>
        <taxon>Eptatretinae</taxon>
        <taxon>Eptatretus</taxon>
    </lineage>
</organism>
<dbReference type="Pfam" id="PF00001">
    <property type="entry name" value="7tm_1"/>
    <property type="match status" value="1"/>
</dbReference>
<dbReference type="GeneTree" id="ENSGT00940000159473"/>
<keyword evidence="4 10" id="KW-1133">Transmembrane helix</keyword>
<sequence length="381" mass="41090">MEASPSSSALPLSTGASAINETLLVGQGAAPSTLALISLVYYSSLLFTGLPTNALTLVVLSRLARQRHKSSYNYLLGLTAADILILLIIVLPDFVLTPLFSITPTPHLPRDTTTLHPPLAVAQFAANHASAWVAVPLTVDRYIAVCHPFRYCTLSYPARARRIVAYVFCACIISALPFGWWPGVRNGGQWAFTGSFDYSGGGGGGGGFNHSLPASLVWFHCATAYVVPCLVFCVLNLGIILHLRCAHGRTLLPRAATTGKTTAILLAITSLFLMLWAPRVGVALYNEYHTHVPSPFPEIANMVALLSSTVNFFLYCFVSRRFRAGANEVLWSIASCRSVPGGFTQGTHSTLSTTSSLRIASSNVLGVKMLTYQQRDELQKL</sequence>
<evidence type="ECO:0000256" key="9">
    <source>
        <dbReference type="RuleBase" id="RU000688"/>
    </source>
</evidence>
<keyword evidence="6 10" id="KW-0472">Membrane</keyword>
<dbReference type="PRINTS" id="PR00237">
    <property type="entry name" value="GPCRRHODOPSN"/>
</dbReference>
<dbReference type="GO" id="GO:0004930">
    <property type="term" value="F:G protein-coupled receptor activity"/>
    <property type="evidence" value="ECO:0007669"/>
    <property type="project" value="UniProtKB-KW"/>
</dbReference>
<keyword evidence="2" id="KW-1003">Cell membrane</keyword>
<dbReference type="AlphaFoldDB" id="A0A8C4QML6"/>
<dbReference type="Gene3D" id="1.20.1070.10">
    <property type="entry name" value="Rhodopsin 7-helix transmembrane proteins"/>
    <property type="match status" value="1"/>
</dbReference>
<dbReference type="PROSITE" id="PS50262">
    <property type="entry name" value="G_PROTEIN_RECEP_F1_2"/>
    <property type="match status" value="1"/>
</dbReference>
<feature type="transmembrane region" description="Helical" evidence="10">
    <location>
        <begin position="72"/>
        <end position="100"/>
    </location>
</feature>
<dbReference type="InterPro" id="IPR052477">
    <property type="entry name" value="Orphan_GPCR1"/>
</dbReference>
<dbReference type="PROSITE" id="PS00237">
    <property type="entry name" value="G_PROTEIN_RECEP_F1_1"/>
    <property type="match status" value="1"/>
</dbReference>